<evidence type="ECO:0000313" key="1">
    <source>
        <dbReference type="EMBL" id="CAD7229318.1"/>
    </source>
</evidence>
<dbReference type="EMBL" id="OB661999">
    <property type="protein sequence ID" value="CAD7229318.1"/>
    <property type="molecule type" value="Genomic_DNA"/>
</dbReference>
<organism evidence="1">
    <name type="scientific">Cyprideis torosa</name>
    <dbReference type="NCBI Taxonomy" id="163714"/>
    <lineage>
        <taxon>Eukaryota</taxon>
        <taxon>Metazoa</taxon>
        <taxon>Ecdysozoa</taxon>
        <taxon>Arthropoda</taxon>
        <taxon>Crustacea</taxon>
        <taxon>Oligostraca</taxon>
        <taxon>Ostracoda</taxon>
        <taxon>Podocopa</taxon>
        <taxon>Podocopida</taxon>
        <taxon>Cytherocopina</taxon>
        <taxon>Cytheroidea</taxon>
        <taxon>Cytherideidae</taxon>
        <taxon>Cyprideis</taxon>
    </lineage>
</organism>
<accession>A0A7R8WCY2</accession>
<dbReference type="AlphaFoldDB" id="A0A7R8WCY2"/>
<sequence>MVTMLNVLNSPNVSRIGANDLDTIQALGNARRSLLKGDLLRARQYVSAYLSQNPSSAEAHRVSAEIAESQKDLQFALQEYRESFHLKSNRDVLKKEKKLSSPPM</sequence>
<protein>
    <submittedName>
        <fullName evidence="1">Uncharacterized protein</fullName>
    </submittedName>
</protein>
<reference evidence="1" key="1">
    <citation type="submission" date="2020-11" db="EMBL/GenBank/DDBJ databases">
        <authorList>
            <person name="Tran Van P."/>
        </authorList>
    </citation>
    <scope>NUCLEOTIDE SEQUENCE</scope>
</reference>
<dbReference type="InterPro" id="IPR011990">
    <property type="entry name" value="TPR-like_helical_dom_sf"/>
</dbReference>
<dbReference type="Gene3D" id="1.25.40.10">
    <property type="entry name" value="Tetratricopeptide repeat domain"/>
    <property type="match status" value="1"/>
</dbReference>
<proteinExistence type="predicted"/>
<gene>
    <name evidence="1" type="ORF">CTOB1V02_LOCUS7190</name>
</gene>
<name>A0A7R8WCY2_9CRUS</name>